<dbReference type="KEGG" id="chk:D4L85_14460"/>
<evidence type="ECO:0000256" key="1">
    <source>
        <dbReference type="SAM" id="SignalP"/>
    </source>
</evidence>
<dbReference type="InterPro" id="IPR008969">
    <property type="entry name" value="CarboxyPept-like_regulatory"/>
</dbReference>
<reference evidence="3" key="1">
    <citation type="submission" date="2018-09" db="EMBL/GenBank/DDBJ databases">
        <title>Chryseolinea sp. KIS68-18 isolated from soil.</title>
        <authorList>
            <person name="Weon H.-Y."/>
            <person name="Kwon S.-W."/>
            <person name="Lee S.A."/>
        </authorList>
    </citation>
    <scope>NUCLEOTIDE SEQUENCE [LARGE SCALE GENOMIC DNA]</scope>
    <source>
        <strain evidence="3">KIS68-18</strain>
    </source>
</reference>
<accession>A0A385SLK2</accession>
<dbReference type="RefSeq" id="WP_119754962.1">
    <property type="nucleotide sequence ID" value="NZ_CP032382.1"/>
</dbReference>
<proteinExistence type="predicted"/>
<dbReference type="GO" id="GO:0004180">
    <property type="term" value="F:carboxypeptidase activity"/>
    <property type="evidence" value="ECO:0007669"/>
    <property type="project" value="UniProtKB-KW"/>
</dbReference>
<name>A0A385SLK2_9BACT</name>
<keyword evidence="2" id="KW-0121">Carboxypeptidase</keyword>
<keyword evidence="1" id="KW-0732">Signal</keyword>
<dbReference type="Pfam" id="PF18939">
    <property type="entry name" value="DUF5686"/>
    <property type="match status" value="1"/>
</dbReference>
<protein>
    <submittedName>
        <fullName evidence="2">Carboxypeptidase-like regulatory domain-containing protein</fullName>
    </submittedName>
</protein>
<keyword evidence="2" id="KW-0645">Protease</keyword>
<dbReference type="Proteomes" id="UP000266183">
    <property type="component" value="Chromosome"/>
</dbReference>
<organism evidence="2 3">
    <name type="scientific">Chryseolinea soli</name>
    <dbReference type="NCBI Taxonomy" id="2321403"/>
    <lineage>
        <taxon>Bacteria</taxon>
        <taxon>Pseudomonadati</taxon>
        <taxon>Bacteroidota</taxon>
        <taxon>Cytophagia</taxon>
        <taxon>Cytophagales</taxon>
        <taxon>Fulvivirgaceae</taxon>
        <taxon>Chryseolinea</taxon>
    </lineage>
</organism>
<evidence type="ECO:0000313" key="2">
    <source>
        <dbReference type="EMBL" id="AYB31692.1"/>
    </source>
</evidence>
<evidence type="ECO:0000313" key="3">
    <source>
        <dbReference type="Proteomes" id="UP000266183"/>
    </source>
</evidence>
<dbReference type="EMBL" id="CP032382">
    <property type="protein sequence ID" value="AYB31692.1"/>
    <property type="molecule type" value="Genomic_DNA"/>
</dbReference>
<dbReference type="OrthoDB" id="983143at2"/>
<dbReference type="SUPFAM" id="SSF49464">
    <property type="entry name" value="Carboxypeptidase regulatory domain-like"/>
    <property type="match status" value="1"/>
</dbReference>
<keyword evidence="2" id="KW-0378">Hydrolase</keyword>
<dbReference type="AlphaFoldDB" id="A0A385SLK2"/>
<sequence length="815" mass="92925">MRLIGAFLFLMIAAYNLPAQTTTTIYGRVIDSVSSQPVAFVSVTLQDGRHGANTDMEGNFTLRVPAGYEGWVYFSHVSYQKTKLPLRAFRGKTVVKLKPGSTVLSEFTVFSGENPAFKIIRQAIEHRKENDPENLRSYSYTSYSKFFISPSEPNHKTDSIMQALRQRPDSVKLTKDQKSLLQFDALADSANLFLSESVSEKKVLHPGQVKEQLLAYRISGYRSPMFSSAAMDGQPFAFYDENINLFGKAFINPLQPGTFRRYDFNLVDTTFYQADTVYVIQFAPRDKKLFNGLEGIISIAVDGYAVKNVAATAADPVGLVGIRIQQDYEKIDGHWFPVQLNTDLDFHDLVFAGRSMKAQQLNFLRDVRINPELNKKEFGDIVMDLSAVRKDLNASILETHRIRPLERRELNTYTFLDSAMRKVRWLDGAFEALVTGTVPVGWVDVDLSKVMSFNAYESARFGMGLYTNDRVSKLVRVGGYYGYGISDRQSKYGGEVKFTFDRNRDLYLRLSYAHDIYETGSLHQNNEGQYLSSESFRRWTASRYDRIDNYKTEFGYRVLPSIHARLSLSHQQIRPTYPYTVEVSGEPQDVFDITEAAFSVRYVRRENYTSLRGKKIFLTHKFPTATFSITKAIPLFDAKDFHYTIYDLTVKHQTKYSGFGKTVIGLTGGIVDGVAPYGKLFNGRGAKTSSFYVENYFQTMGLYEFSASKYAGLFLRHNFGNVLMNKKYSKPELLIFQNAGIGALDHSQLHTGVLMQSMDKGYLESGVGMDNIIRIPYFGLGYYNFGGSVFYRYGPYRFLRQQDNFAYRINFTFTF</sequence>
<feature type="chain" id="PRO_5017485426" evidence="1">
    <location>
        <begin position="20"/>
        <end position="815"/>
    </location>
</feature>
<feature type="signal peptide" evidence="1">
    <location>
        <begin position="1"/>
        <end position="19"/>
    </location>
</feature>
<dbReference type="InterPro" id="IPR043741">
    <property type="entry name" value="DUF5686"/>
</dbReference>
<dbReference type="Gene3D" id="2.60.40.1120">
    <property type="entry name" value="Carboxypeptidase-like, regulatory domain"/>
    <property type="match status" value="1"/>
</dbReference>
<dbReference type="Pfam" id="PF13715">
    <property type="entry name" value="CarbopepD_reg_2"/>
    <property type="match status" value="1"/>
</dbReference>
<gene>
    <name evidence="2" type="ORF">D4L85_14460</name>
</gene>
<keyword evidence="3" id="KW-1185">Reference proteome</keyword>